<proteinExistence type="predicted"/>
<keyword evidence="2" id="KW-1185">Reference proteome</keyword>
<gene>
    <name evidence="1" type="ORF">CLF_106071</name>
</gene>
<reference evidence="1" key="1">
    <citation type="journal article" date="2011" name="Genome Biol.">
        <title>The draft genome of the carcinogenic human liver fluke Clonorchis sinensis.</title>
        <authorList>
            <person name="Wang X."/>
            <person name="Chen W."/>
            <person name="Huang Y."/>
            <person name="Sun J."/>
            <person name="Men J."/>
            <person name="Liu H."/>
            <person name="Luo F."/>
            <person name="Guo L."/>
            <person name="Lv X."/>
            <person name="Deng C."/>
            <person name="Zhou C."/>
            <person name="Fan Y."/>
            <person name="Li X."/>
            <person name="Huang L."/>
            <person name="Hu Y."/>
            <person name="Liang C."/>
            <person name="Hu X."/>
            <person name="Xu J."/>
            <person name="Yu X."/>
        </authorList>
    </citation>
    <scope>NUCLEOTIDE SEQUENCE [LARGE SCALE GENOMIC DNA]</scope>
    <source>
        <strain evidence="1">Henan</strain>
    </source>
</reference>
<dbReference type="AlphaFoldDB" id="G7YPM6"/>
<sequence length="145" mass="16568">MWTMKIAWRMNGDESKRAMLSAFRTVCPVHLTRLNEHWISSRSADLIAARKAIPATSDYDGARRSLKHRIISSLKSVRTLMDFEGPRDKEGLLNRFRTPPESHSSSAILDKPYCTLHRLFVLKFNQGIPVHKSLISSNSKIDFNS</sequence>
<evidence type="ECO:0000313" key="1">
    <source>
        <dbReference type="EMBL" id="GAA54907.1"/>
    </source>
</evidence>
<name>G7YPM6_CLOSI</name>
<organism evidence="1 2">
    <name type="scientific">Clonorchis sinensis</name>
    <name type="common">Chinese liver fluke</name>
    <dbReference type="NCBI Taxonomy" id="79923"/>
    <lineage>
        <taxon>Eukaryota</taxon>
        <taxon>Metazoa</taxon>
        <taxon>Spiralia</taxon>
        <taxon>Lophotrochozoa</taxon>
        <taxon>Platyhelminthes</taxon>
        <taxon>Trematoda</taxon>
        <taxon>Digenea</taxon>
        <taxon>Opisthorchiida</taxon>
        <taxon>Opisthorchiata</taxon>
        <taxon>Opisthorchiidae</taxon>
        <taxon>Clonorchis</taxon>
    </lineage>
</organism>
<dbReference type="EMBL" id="DF143937">
    <property type="protein sequence ID" value="GAA54907.1"/>
    <property type="molecule type" value="Genomic_DNA"/>
</dbReference>
<reference key="2">
    <citation type="submission" date="2011-10" db="EMBL/GenBank/DDBJ databases">
        <title>The genome and transcriptome sequence of Clonorchis sinensis provide insights into the carcinogenic liver fluke.</title>
        <authorList>
            <person name="Wang X."/>
            <person name="Huang Y."/>
            <person name="Chen W."/>
            <person name="Liu H."/>
            <person name="Guo L."/>
            <person name="Chen Y."/>
            <person name="Luo F."/>
            <person name="Zhou W."/>
            <person name="Sun J."/>
            <person name="Mao Q."/>
            <person name="Liang P."/>
            <person name="Zhou C."/>
            <person name="Tian Y."/>
            <person name="Men J."/>
            <person name="Lv X."/>
            <person name="Huang L."/>
            <person name="Zhou J."/>
            <person name="Hu Y."/>
            <person name="Li R."/>
            <person name="Zhang F."/>
            <person name="Lei H."/>
            <person name="Li X."/>
            <person name="Hu X."/>
            <person name="Liang C."/>
            <person name="Xu J."/>
            <person name="Wu Z."/>
            <person name="Yu X."/>
        </authorList>
    </citation>
    <scope>NUCLEOTIDE SEQUENCE</scope>
    <source>
        <strain>Henan</strain>
    </source>
</reference>
<evidence type="ECO:0000313" key="2">
    <source>
        <dbReference type="Proteomes" id="UP000008909"/>
    </source>
</evidence>
<dbReference type="Proteomes" id="UP000008909">
    <property type="component" value="Unassembled WGS sequence"/>
</dbReference>
<protein>
    <submittedName>
        <fullName evidence="1">Uncharacterized protein</fullName>
    </submittedName>
</protein>
<accession>G7YPM6</accession>